<evidence type="ECO:0000313" key="2">
    <source>
        <dbReference type="Proteomes" id="UP001291623"/>
    </source>
</evidence>
<comment type="caution">
    <text evidence="1">The sequence shown here is derived from an EMBL/GenBank/DDBJ whole genome shotgun (WGS) entry which is preliminary data.</text>
</comment>
<reference evidence="1" key="1">
    <citation type="submission" date="2023-12" db="EMBL/GenBank/DDBJ databases">
        <title>Genome assembly of Anisodus tanguticus.</title>
        <authorList>
            <person name="Wang Y.-J."/>
        </authorList>
    </citation>
    <scope>NUCLEOTIDE SEQUENCE</scope>
    <source>
        <strain evidence="1">KB-2021</strain>
        <tissue evidence="1">Leaf</tissue>
    </source>
</reference>
<dbReference type="Proteomes" id="UP001291623">
    <property type="component" value="Unassembled WGS sequence"/>
</dbReference>
<dbReference type="EMBL" id="JAVYJV010000010">
    <property type="protein sequence ID" value="KAK4360201.1"/>
    <property type="molecule type" value="Genomic_DNA"/>
</dbReference>
<accession>A0AAE1S0E0</accession>
<organism evidence="1 2">
    <name type="scientific">Anisodus tanguticus</name>
    <dbReference type="NCBI Taxonomy" id="243964"/>
    <lineage>
        <taxon>Eukaryota</taxon>
        <taxon>Viridiplantae</taxon>
        <taxon>Streptophyta</taxon>
        <taxon>Embryophyta</taxon>
        <taxon>Tracheophyta</taxon>
        <taxon>Spermatophyta</taxon>
        <taxon>Magnoliopsida</taxon>
        <taxon>eudicotyledons</taxon>
        <taxon>Gunneridae</taxon>
        <taxon>Pentapetalae</taxon>
        <taxon>asterids</taxon>
        <taxon>lamiids</taxon>
        <taxon>Solanales</taxon>
        <taxon>Solanaceae</taxon>
        <taxon>Solanoideae</taxon>
        <taxon>Hyoscyameae</taxon>
        <taxon>Anisodus</taxon>
    </lineage>
</organism>
<name>A0AAE1S0E0_9SOLA</name>
<sequence>MGKNLKSHLPSQVSEAFEECKNLSQVFEHENLMELTNQEDQSHHNLITLNSTQFKLRPLLMGQNSNFIEKSTPLKWPCQNSITKESLFRFFHGLTVPISTSQHLHKESLVHNYFTSLNLSCCSSVEWKNKLQSRPSLPLRRLLQDDIMMLVEGETLFEQVFGTAFWFVPAYFEEDLRWIHSLYVEMINGASKFNPKPNHNFKNQSHEIEVQRGVFSCGGLIRLSMGSTKGLGSQIKLN</sequence>
<dbReference type="AlphaFoldDB" id="A0AAE1S0E0"/>
<proteinExistence type="predicted"/>
<keyword evidence="2" id="KW-1185">Reference proteome</keyword>
<gene>
    <name evidence="1" type="ORF">RND71_019153</name>
</gene>
<evidence type="ECO:0000313" key="1">
    <source>
        <dbReference type="EMBL" id="KAK4360201.1"/>
    </source>
</evidence>
<protein>
    <submittedName>
        <fullName evidence="1">Uncharacterized protein</fullName>
    </submittedName>
</protein>